<keyword evidence="5" id="KW-0863">Zinc-finger</keyword>
<evidence type="ECO:0000256" key="1">
    <source>
        <dbReference type="ARBA" id="ARBA00004711"/>
    </source>
</evidence>
<evidence type="ECO:0000256" key="2">
    <source>
        <dbReference type="ARBA" id="ARBA00008097"/>
    </source>
</evidence>
<evidence type="ECO:0000313" key="15">
    <source>
        <dbReference type="Proteomes" id="UP000290588"/>
    </source>
</evidence>
<dbReference type="Gene3D" id="3.30.110.120">
    <property type="match status" value="1"/>
</dbReference>
<accession>A0A347U9C8</accession>
<dbReference type="RefSeq" id="WP_118917621.1">
    <property type="nucleotide sequence ID" value="NZ_CP032097.1"/>
</dbReference>
<dbReference type="InterPro" id="IPR041440">
    <property type="entry name" value="HypF_C"/>
</dbReference>
<dbReference type="PROSITE" id="PS00150">
    <property type="entry name" value="ACYLPHOSPHATASE_1"/>
    <property type="match status" value="1"/>
</dbReference>
<proteinExistence type="inferred from homology"/>
<dbReference type="SUPFAM" id="SSF54975">
    <property type="entry name" value="Acylphosphatase/BLUF domain-like"/>
    <property type="match status" value="1"/>
</dbReference>
<dbReference type="GO" id="GO:0016743">
    <property type="term" value="F:carboxyl- or carbamoyltransferase activity"/>
    <property type="evidence" value="ECO:0007669"/>
    <property type="project" value="UniProtKB-UniRule"/>
</dbReference>
<dbReference type="InterPro" id="IPR017968">
    <property type="entry name" value="Acylphosphatase_CS"/>
</dbReference>
<comment type="catalytic activity">
    <reaction evidence="7">
        <text>C-terminal L-cysteinyl-[HypE protein] + carbamoyl phosphate + ATP + H2O = C-terminal S-carboxamide-L-cysteinyl-[HypE protein] + AMP + phosphate + diphosphate + H(+)</text>
        <dbReference type="Rhea" id="RHEA:55636"/>
        <dbReference type="Rhea" id="RHEA-COMP:14247"/>
        <dbReference type="Rhea" id="RHEA-COMP:14392"/>
        <dbReference type="ChEBI" id="CHEBI:15377"/>
        <dbReference type="ChEBI" id="CHEBI:15378"/>
        <dbReference type="ChEBI" id="CHEBI:30616"/>
        <dbReference type="ChEBI" id="CHEBI:33019"/>
        <dbReference type="ChEBI" id="CHEBI:43474"/>
        <dbReference type="ChEBI" id="CHEBI:58228"/>
        <dbReference type="ChEBI" id="CHEBI:76913"/>
        <dbReference type="ChEBI" id="CHEBI:139126"/>
        <dbReference type="ChEBI" id="CHEBI:456215"/>
    </reaction>
</comment>
<dbReference type="Pfam" id="PF22521">
    <property type="entry name" value="HypF_C_2"/>
    <property type="match status" value="1"/>
</dbReference>
<dbReference type="PANTHER" id="PTHR42959">
    <property type="entry name" value="CARBAMOYLTRANSFERASE"/>
    <property type="match status" value="1"/>
</dbReference>
<comment type="catalytic activity">
    <reaction evidence="9">
        <text>an acyl phosphate + H2O = a carboxylate + phosphate + H(+)</text>
        <dbReference type="Rhea" id="RHEA:14965"/>
        <dbReference type="ChEBI" id="CHEBI:15377"/>
        <dbReference type="ChEBI" id="CHEBI:15378"/>
        <dbReference type="ChEBI" id="CHEBI:29067"/>
        <dbReference type="ChEBI" id="CHEBI:43474"/>
        <dbReference type="ChEBI" id="CHEBI:59918"/>
        <dbReference type="EC" id="3.6.1.7"/>
    </reaction>
</comment>
<dbReference type="NCBIfam" id="TIGR00143">
    <property type="entry name" value="hypF"/>
    <property type="match status" value="1"/>
</dbReference>
<evidence type="ECO:0000256" key="3">
    <source>
        <dbReference type="ARBA" id="ARBA00022598"/>
    </source>
</evidence>
<evidence type="ECO:0000256" key="8">
    <source>
        <dbReference type="PIRNR" id="PIRNR006256"/>
    </source>
</evidence>
<evidence type="ECO:0000313" key="13">
    <source>
        <dbReference type="EMBL" id="RXI29894.1"/>
    </source>
</evidence>
<dbReference type="Gene3D" id="3.90.870.50">
    <property type="match status" value="1"/>
</dbReference>
<feature type="active site" evidence="9">
    <location>
        <position position="36"/>
    </location>
</feature>
<evidence type="ECO:0000313" key="14">
    <source>
        <dbReference type="Proteomes" id="UP000262582"/>
    </source>
</evidence>
<name>A0A347U9C8_9BACT</name>
<dbReference type="Pfam" id="PF17788">
    <property type="entry name" value="HypF_C"/>
    <property type="match status" value="1"/>
</dbReference>
<dbReference type="EMBL" id="NXIG01000009">
    <property type="protein sequence ID" value="RXI29894.1"/>
    <property type="molecule type" value="Genomic_DNA"/>
</dbReference>
<dbReference type="InterPro" id="IPR011125">
    <property type="entry name" value="Znf_HypF"/>
</dbReference>
<dbReference type="GO" id="GO:0016874">
    <property type="term" value="F:ligase activity"/>
    <property type="evidence" value="ECO:0007669"/>
    <property type="project" value="UniProtKB-UniRule"/>
</dbReference>
<dbReference type="InterPro" id="IPR017945">
    <property type="entry name" value="DHBP_synth_RibB-like_a/b_dom"/>
</dbReference>
<evidence type="ECO:0000259" key="10">
    <source>
        <dbReference type="PROSITE" id="PS51160"/>
    </source>
</evidence>
<reference evidence="12 14" key="2">
    <citation type="submission" date="2018-08" db="EMBL/GenBank/DDBJ databases">
        <title>Complete genome of the Arcobacter ellisii type strain LMG 26155.</title>
        <authorList>
            <person name="Miller W.G."/>
            <person name="Yee E."/>
            <person name="Bono J.L."/>
        </authorList>
    </citation>
    <scope>NUCLEOTIDE SEQUENCE [LARGE SCALE GENOMIC DNA]</scope>
    <source>
        <strain evidence="12 14">LMG 26155</strain>
    </source>
</reference>
<evidence type="ECO:0000313" key="12">
    <source>
        <dbReference type="EMBL" id="AXX95456.1"/>
    </source>
</evidence>
<dbReference type="EMBL" id="CP032097">
    <property type="protein sequence ID" value="AXX95456.1"/>
    <property type="molecule type" value="Genomic_DNA"/>
</dbReference>
<reference evidence="13 15" key="1">
    <citation type="submission" date="2017-09" db="EMBL/GenBank/DDBJ databases">
        <title>Genomics of the genus Arcobacter.</title>
        <authorList>
            <person name="Perez-Cataluna A."/>
            <person name="Figueras M.J."/>
            <person name="Salas-Masso N."/>
        </authorList>
    </citation>
    <scope>NUCLEOTIDE SEQUENCE [LARGE SCALE GENOMIC DNA]</scope>
    <source>
        <strain evidence="13 15">CECT 7837</strain>
    </source>
</reference>
<dbReference type="Proteomes" id="UP000262582">
    <property type="component" value="Chromosome"/>
</dbReference>
<dbReference type="GO" id="GO:0003998">
    <property type="term" value="F:acylphosphatase activity"/>
    <property type="evidence" value="ECO:0007669"/>
    <property type="project" value="UniProtKB-EC"/>
</dbReference>
<keyword evidence="9" id="KW-0378">Hydrolase</keyword>
<sequence>MINLKIEVTGIVQGVGFRPFIYNLAIKHNIKGWVNNDEKGVNIFLYAKEEDIENFINELKLNPPVLAKIDSIKIEKIIKKEEYKNFEIIESSSSNNKTTIISPDMSICEDCINEINDMSNYRYNYCLTNCTNCGPRYSIIKTVPYDRENTSMREFKLCKKCQEEYENPTNRRYHAQPVSCEVCGPNATLYNKKNMEISNNIEAIEKTASLINEGYIIAVKGMGGFHLICDATNDNIVNKLRTIKSRPKKPYALLFNNINSIKEYTNINISEEKILNSKEKPIVLVNKKENSSLSKYIAPNVNKLGCFIAYTPLHHLLFRYINKPLVATSANLKDEPIIRSKEEIFEKLIDVVDFILDFNREIINACDDSIIQVVKKYNIKLRNARGYAPTAIKLDKNVDKKILSLGANQKSTISLAFENNLILSPHIGDLNSIEAVEYFERTINTFKNFYDFEPEVVICDKHPNYESTKFALKLKEKNPNIKLVQIQHHYAHILSVMAENRLDKEVLGFAFDGTGYGDDGNIWGGEVLITSRKDYKRIKHIKYFRLLGGEMAVKEPKRVALSLLFETFSLEEILILDIPTVKAFKETEIKMLYTIWQKGLNAPLCSSIGRLFDAISSFADILHTQTYEGETGLQIEQNYDSSITSSYSYEINENEIDLRLMIKELIKENDKNLICSKFINTIVNLILEISNSYKNLPVVLSGGVFQNKTLLEILIDKFEEQGREFYINIDIPSNDGGISMGQIYHQYI</sequence>
<comment type="pathway">
    <text evidence="1">Protein modification; [NiFe] hydrogenase maturation.</text>
</comment>
<dbReference type="InterPro" id="IPR006070">
    <property type="entry name" value="Sua5-like_dom"/>
</dbReference>
<dbReference type="InterPro" id="IPR055128">
    <property type="entry name" value="HypF_C_2"/>
</dbReference>
<dbReference type="FunFam" id="3.30.420.40:FF:000124">
    <property type="entry name" value="Carbamoyltransferase HypF"/>
    <property type="match status" value="1"/>
</dbReference>
<dbReference type="GO" id="GO:0008270">
    <property type="term" value="F:zinc ion binding"/>
    <property type="evidence" value="ECO:0007669"/>
    <property type="project" value="UniProtKB-KW"/>
</dbReference>
<dbReference type="OrthoDB" id="9808093at2"/>
<feature type="domain" description="Acylphosphatase-like" evidence="10">
    <location>
        <begin position="3"/>
        <end position="90"/>
    </location>
</feature>
<dbReference type="SUPFAM" id="SSF55821">
    <property type="entry name" value="YrdC/RibB"/>
    <property type="match status" value="1"/>
</dbReference>
<organism evidence="13 15">
    <name type="scientific">Arcobacter ellisii</name>
    <dbReference type="NCBI Taxonomy" id="913109"/>
    <lineage>
        <taxon>Bacteria</taxon>
        <taxon>Pseudomonadati</taxon>
        <taxon>Campylobacterota</taxon>
        <taxon>Epsilonproteobacteria</taxon>
        <taxon>Campylobacterales</taxon>
        <taxon>Arcobacteraceae</taxon>
        <taxon>Arcobacter</taxon>
    </lineage>
</organism>
<evidence type="ECO:0000256" key="7">
    <source>
        <dbReference type="ARBA" id="ARBA00048220"/>
    </source>
</evidence>
<dbReference type="Pfam" id="PF07503">
    <property type="entry name" value="zf-HYPF"/>
    <property type="match status" value="2"/>
</dbReference>
<dbReference type="Gene3D" id="3.30.420.40">
    <property type="match status" value="1"/>
</dbReference>
<keyword evidence="3" id="KW-0436">Ligase</keyword>
<dbReference type="PIRSF" id="PIRSF006256">
    <property type="entry name" value="CMPcnvr_hdrg_mat"/>
    <property type="match status" value="1"/>
</dbReference>
<dbReference type="Pfam" id="PF00708">
    <property type="entry name" value="Acylphosphatase"/>
    <property type="match status" value="1"/>
</dbReference>
<feature type="domain" description="YrdC-like" evidence="11">
    <location>
        <begin position="201"/>
        <end position="386"/>
    </location>
</feature>
<evidence type="ECO:0000256" key="4">
    <source>
        <dbReference type="ARBA" id="ARBA00022723"/>
    </source>
</evidence>
<dbReference type="KEGG" id="aell:AELL_1803"/>
<evidence type="ECO:0000256" key="5">
    <source>
        <dbReference type="ARBA" id="ARBA00022771"/>
    </source>
</evidence>
<dbReference type="InterPro" id="IPR051060">
    <property type="entry name" value="Carbamoyltrans_HypF-like"/>
</dbReference>
<evidence type="ECO:0000256" key="9">
    <source>
        <dbReference type="PROSITE-ProRule" id="PRU00520"/>
    </source>
</evidence>
<dbReference type="InterPro" id="IPR043129">
    <property type="entry name" value="ATPase_NBD"/>
</dbReference>
<dbReference type="SUPFAM" id="SSF53067">
    <property type="entry name" value="Actin-like ATPase domain"/>
    <property type="match status" value="1"/>
</dbReference>
<dbReference type="InterPro" id="IPR001792">
    <property type="entry name" value="Acylphosphatase-like_dom"/>
</dbReference>
<dbReference type="InterPro" id="IPR036046">
    <property type="entry name" value="Acylphosphatase-like_dom_sf"/>
</dbReference>
<feature type="active site" evidence="9">
    <location>
        <position position="18"/>
    </location>
</feature>
<dbReference type="PROSITE" id="PS51163">
    <property type="entry name" value="YRDC"/>
    <property type="match status" value="1"/>
</dbReference>
<dbReference type="InterPro" id="IPR004421">
    <property type="entry name" value="Carbamoyltransferase_HypF"/>
</dbReference>
<dbReference type="PROSITE" id="PS51160">
    <property type="entry name" value="ACYLPHOSPHATASE_3"/>
    <property type="match status" value="1"/>
</dbReference>
<evidence type="ECO:0000256" key="6">
    <source>
        <dbReference type="ARBA" id="ARBA00022833"/>
    </source>
</evidence>
<dbReference type="Proteomes" id="UP000290588">
    <property type="component" value="Unassembled WGS sequence"/>
</dbReference>
<dbReference type="Gene3D" id="3.30.420.360">
    <property type="match status" value="1"/>
</dbReference>
<dbReference type="Pfam" id="PF01300">
    <property type="entry name" value="Sua5_yciO_yrdC"/>
    <property type="match status" value="1"/>
</dbReference>
<protein>
    <recommendedName>
        <fullName evidence="8">Carbamoyltransferase</fullName>
        <ecNumber evidence="8">6.2.-.-</ecNumber>
    </recommendedName>
</protein>
<dbReference type="PANTHER" id="PTHR42959:SF1">
    <property type="entry name" value="CARBAMOYLTRANSFERASE HYPF"/>
    <property type="match status" value="1"/>
</dbReference>
<evidence type="ECO:0000259" key="11">
    <source>
        <dbReference type="PROSITE" id="PS51163"/>
    </source>
</evidence>
<keyword evidence="14" id="KW-1185">Reference proteome</keyword>
<comment type="similarity">
    <text evidence="2 8">Belongs to the carbamoyltransferase HypF family.</text>
</comment>
<dbReference type="GO" id="GO:0051604">
    <property type="term" value="P:protein maturation"/>
    <property type="evidence" value="ECO:0007669"/>
    <property type="project" value="TreeGrafter"/>
</dbReference>
<dbReference type="AlphaFoldDB" id="A0A347U9C8"/>
<dbReference type="EC" id="6.2.-.-" evidence="8"/>
<keyword evidence="6" id="KW-0862">Zinc</keyword>
<keyword evidence="4" id="KW-0479">Metal-binding</keyword>
<gene>
    <name evidence="13" type="primary">hypF</name>
    <name evidence="12" type="ORF">AELL_1803</name>
    <name evidence="13" type="ORF">CP962_09530</name>
</gene>
<dbReference type="GO" id="GO:0003725">
    <property type="term" value="F:double-stranded RNA binding"/>
    <property type="evidence" value="ECO:0007669"/>
    <property type="project" value="InterPro"/>
</dbReference>